<dbReference type="Pfam" id="PF04982">
    <property type="entry name" value="TM_HPP"/>
    <property type="match status" value="1"/>
</dbReference>
<evidence type="ECO:0000256" key="2">
    <source>
        <dbReference type="SAM" id="Phobius"/>
    </source>
</evidence>
<dbReference type="EMBL" id="FNCO01000003">
    <property type="protein sequence ID" value="SDG89538.1"/>
    <property type="molecule type" value="Genomic_DNA"/>
</dbReference>
<feature type="transmembrane region" description="Helical" evidence="2">
    <location>
        <begin position="20"/>
        <end position="38"/>
    </location>
</feature>
<dbReference type="PROSITE" id="PS51371">
    <property type="entry name" value="CBS"/>
    <property type="match status" value="1"/>
</dbReference>
<organism evidence="4 5">
    <name type="scientific">Pseudomonas abietaniphila</name>
    <dbReference type="NCBI Taxonomy" id="89065"/>
    <lineage>
        <taxon>Bacteria</taxon>
        <taxon>Pseudomonadati</taxon>
        <taxon>Pseudomonadota</taxon>
        <taxon>Gammaproteobacteria</taxon>
        <taxon>Pseudomonadales</taxon>
        <taxon>Pseudomonadaceae</taxon>
        <taxon>Pseudomonas</taxon>
    </lineage>
</organism>
<dbReference type="SUPFAM" id="SSF54631">
    <property type="entry name" value="CBS-domain pair"/>
    <property type="match status" value="1"/>
</dbReference>
<protein>
    <submittedName>
        <fullName evidence="4">CBS domain-containing membrane protein</fullName>
    </submittedName>
</protein>
<dbReference type="PANTHER" id="PTHR33741">
    <property type="entry name" value="TRANSMEMBRANE PROTEIN DDB_G0269096-RELATED"/>
    <property type="match status" value="1"/>
</dbReference>
<dbReference type="Proteomes" id="UP000182894">
    <property type="component" value="Unassembled WGS sequence"/>
</dbReference>
<proteinExistence type="predicted"/>
<name>A0A1G7XZD5_9PSED</name>
<evidence type="ECO:0000259" key="3">
    <source>
        <dbReference type="PROSITE" id="PS51371"/>
    </source>
</evidence>
<dbReference type="Pfam" id="PF00571">
    <property type="entry name" value="CBS"/>
    <property type="match status" value="1"/>
</dbReference>
<dbReference type="InterPro" id="IPR000644">
    <property type="entry name" value="CBS_dom"/>
</dbReference>
<feature type="transmembrane region" description="Helical" evidence="2">
    <location>
        <begin position="135"/>
        <end position="160"/>
    </location>
</feature>
<dbReference type="InterPro" id="IPR007065">
    <property type="entry name" value="HPP"/>
</dbReference>
<keyword evidence="1" id="KW-0129">CBS domain</keyword>
<dbReference type="InterPro" id="IPR058581">
    <property type="entry name" value="TM_HPP"/>
</dbReference>
<dbReference type="AlphaFoldDB" id="A0A1G7XZD5"/>
<feature type="transmembrane region" description="Helical" evidence="2">
    <location>
        <begin position="50"/>
        <end position="70"/>
    </location>
</feature>
<dbReference type="RefSeq" id="WP_074752144.1">
    <property type="nucleotide sequence ID" value="NZ_FNCO01000003.1"/>
</dbReference>
<dbReference type="InterPro" id="IPR046342">
    <property type="entry name" value="CBS_dom_sf"/>
</dbReference>
<dbReference type="Gene3D" id="3.10.580.10">
    <property type="entry name" value="CBS-domain"/>
    <property type="match status" value="1"/>
</dbReference>
<dbReference type="PANTHER" id="PTHR33741:SF5">
    <property type="entry name" value="TRANSMEMBRANE PROTEIN DDB_G0269096-RELATED"/>
    <property type="match status" value="1"/>
</dbReference>
<keyword evidence="2" id="KW-0472">Membrane</keyword>
<dbReference type="STRING" id="89065.SAMN05216605_103448"/>
<keyword evidence="2" id="KW-1133">Transmembrane helix</keyword>
<keyword evidence="2" id="KW-0812">Transmembrane</keyword>
<reference evidence="5" key="1">
    <citation type="submission" date="2016-10" db="EMBL/GenBank/DDBJ databases">
        <authorList>
            <person name="Varghese N."/>
            <person name="Submissions S."/>
        </authorList>
    </citation>
    <scope>NUCLEOTIDE SEQUENCE [LARGE SCALE GENOMIC DNA]</scope>
    <source>
        <strain evidence="5">ATCC 700689</strain>
    </source>
</reference>
<keyword evidence="5" id="KW-1185">Reference proteome</keyword>
<feature type="transmembrane region" description="Helical" evidence="2">
    <location>
        <begin position="76"/>
        <end position="94"/>
    </location>
</feature>
<gene>
    <name evidence="4" type="ORF">SAMN05216605_103448</name>
</gene>
<evidence type="ECO:0000256" key="1">
    <source>
        <dbReference type="PROSITE-ProRule" id="PRU00703"/>
    </source>
</evidence>
<sequence>MKTLLRSFIPHSLNTHPAEWSRAAVGACLGIFISALLSRQLFGIDVTLHLLGPIGASAVLLFAVSTGALAQPWSIIGSYLISALVALLCIRLFGNSITAASVAVCSAIVIMCVCRCLHPPGAAVAISIITSKQELSALGLQVLFPVMLNAICLLVAALVYNNLTLVRYPRAQTKAAPQAQVATSESAGFNSQDLDKALDDVGAFVDVSREDLETILHKTEAHAQHRNRTDIDTEHIISRSTQSLSLEHSVADAMKMLAGQGSKYLPVLDADRKVIGIISLVD</sequence>
<accession>A0A1G7XZD5</accession>
<feature type="domain" description="CBS" evidence="3">
    <location>
        <begin position="237"/>
        <end position="282"/>
    </location>
</feature>
<evidence type="ECO:0000313" key="5">
    <source>
        <dbReference type="Proteomes" id="UP000182894"/>
    </source>
</evidence>
<feature type="transmembrane region" description="Helical" evidence="2">
    <location>
        <begin position="101"/>
        <end position="129"/>
    </location>
</feature>
<evidence type="ECO:0000313" key="4">
    <source>
        <dbReference type="EMBL" id="SDG89538.1"/>
    </source>
</evidence>